<evidence type="ECO:0000256" key="10">
    <source>
        <dbReference type="SAM" id="Phobius"/>
    </source>
</evidence>
<dbReference type="GO" id="GO:0071111">
    <property type="term" value="F:cyclic-guanylate-specific phosphodiesterase activity"/>
    <property type="evidence" value="ECO:0007669"/>
    <property type="project" value="UniProtKB-EC"/>
</dbReference>
<dbReference type="SMART" id="SM00052">
    <property type="entry name" value="EAL"/>
    <property type="match status" value="1"/>
</dbReference>
<dbReference type="PROSITE" id="PS50883">
    <property type="entry name" value="EAL"/>
    <property type="match status" value="1"/>
</dbReference>
<evidence type="ECO:0000259" key="11">
    <source>
        <dbReference type="PROSITE" id="PS50883"/>
    </source>
</evidence>
<dbReference type="InterPro" id="IPR001633">
    <property type="entry name" value="EAL_dom"/>
</dbReference>
<accession>A0A8H9YWM1</accession>
<feature type="transmembrane region" description="Helical" evidence="10">
    <location>
        <begin position="244"/>
        <end position="265"/>
    </location>
</feature>
<comment type="catalytic activity">
    <reaction evidence="9">
        <text>3',3'-c-di-GMP + H2O = 5'-phosphoguanylyl(3'-&gt;5')guanosine + H(+)</text>
        <dbReference type="Rhea" id="RHEA:24902"/>
        <dbReference type="ChEBI" id="CHEBI:15377"/>
        <dbReference type="ChEBI" id="CHEBI:15378"/>
        <dbReference type="ChEBI" id="CHEBI:58754"/>
        <dbReference type="ChEBI" id="CHEBI:58805"/>
        <dbReference type="EC" id="3.1.4.52"/>
    </reaction>
</comment>
<comment type="subcellular location">
    <subcellularLocation>
        <location evidence="1">Cell membrane</location>
        <topology evidence="1">Multi-pass membrane protein</topology>
    </subcellularLocation>
</comment>
<keyword evidence="3" id="KW-1003">Cell membrane</keyword>
<comment type="caution">
    <text evidence="12">The sequence shown here is derived from an EMBL/GenBank/DDBJ whole genome shotgun (WGS) entry which is preliminary data.</text>
</comment>
<keyword evidence="4" id="KW-0973">c-di-GMP</keyword>
<keyword evidence="5 10" id="KW-0812">Transmembrane</keyword>
<dbReference type="Pfam" id="PF12792">
    <property type="entry name" value="CSS-motif"/>
    <property type="match status" value="1"/>
</dbReference>
<evidence type="ECO:0000256" key="7">
    <source>
        <dbReference type="ARBA" id="ARBA00022989"/>
    </source>
</evidence>
<dbReference type="PANTHER" id="PTHR33121">
    <property type="entry name" value="CYCLIC DI-GMP PHOSPHODIESTERASE PDEF"/>
    <property type="match status" value="1"/>
</dbReference>
<evidence type="ECO:0000313" key="12">
    <source>
        <dbReference type="EMBL" id="MBC3295484.1"/>
    </source>
</evidence>
<keyword evidence="6" id="KW-0378">Hydrolase</keyword>
<dbReference type="EMBL" id="JABWQF010000020">
    <property type="protein sequence ID" value="MBC3295484.1"/>
    <property type="molecule type" value="Genomic_DNA"/>
</dbReference>
<dbReference type="PANTHER" id="PTHR33121:SF81">
    <property type="entry name" value="CYCLIC DI-GMP PHOSPHODIESTERASE PDEB-RELATED"/>
    <property type="match status" value="1"/>
</dbReference>
<dbReference type="AlphaFoldDB" id="A0A8H9YWM1"/>
<evidence type="ECO:0000256" key="6">
    <source>
        <dbReference type="ARBA" id="ARBA00022801"/>
    </source>
</evidence>
<gene>
    <name evidence="12" type="ORF">HU722_28555</name>
</gene>
<evidence type="ECO:0000256" key="4">
    <source>
        <dbReference type="ARBA" id="ARBA00022636"/>
    </source>
</evidence>
<name>A0A8H9YWM1_9PSED</name>
<proteinExistence type="predicted"/>
<keyword evidence="8 10" id="KW-0472">Membrane</keyword>
<dbReference type="InterPro" id="IPR024744">
    <property type="entry name" value="CSS-motif_dom"/>
</dbReference>
<dbReference type="InterPro" id="IPR035919">
    <property type="entry name" value="EAL_sf"/>
</dbReference>
<feature type="transmembrane region" description="Helical" evidence="10">
    <location>
        <begin position="6"/>
        <end position="29"/>
    </location>
</feature>
<organism evidence="12">
    <name type="scientific">Pseudomonas tritici</name>
    <dbReference type="NCBI Taxonomy" id="2745518"/>
    <lineage>
        <taxon>Bacteria</taxon>
        <taxon>Pseudomonadati</taxon>
        <taxon>Pseudomonadota</taxon>
        <taxon>Gammaproteobacteria</taxon>
        <taxon>Pseudomonadales</taxon>
        <taxon>Pseudomonadaceae</taxon>
        <taxon>Pseudomonas</taxon>
    </lineage>
</organism>
<dbReference type="CDD" id="cd01948">
    <property type="entry name" value="EAL"/>
    <property type="match status" value="1"/>
</dbReference>
<evidence type="ECO:0000256" key="2">
    <source>
        <dbReference type="ARBA" id="ARBA00012282"/>
    </source>
</evidence>
<keyword evidence="7 10" id="KW-1133">Transmembrane helix</keyword>
<dbReference type="InterPro" id="IPR050706">
    <property type="entry name" value="Cyclic-di-GMP_PDE-like"/>
</dbReference>
<evidence type="ECO:0000256" key="9">
    <source>
        <dbReference type="ARBA" id="ARBA00034290"/>
    </source>
</evidence>
<reference evidence="12" key="1">
    <citation type="journal article" date="2020" name="Microorganisms">
        <title>Reliable Identification of Environmental Pseudomonas Isolates Using the rpoD Gene.</title>
        <authorList>
            <consortium name="The Broad Institute Genome Sequencing Platform"/>
            <person name="Girard L."/>
            <person name="Lood C."/>
            <person name="Rokni-Zadeh H."/>
            <person name="van Noort V."/>
            <person name="Lavigne R."/>
            <person name="De Mot R."/>
        </authorList>
    </citation>
    <scope>NUCLEOTIDE SEQUENCE [LARGE SCALE GENOMIC DNA]</scope>
    <source>
        <strain evidence="12">SWRI145</strain>
    </source>
</reference>
<dbReference type="Gene3D" id="3.20.20.450">
    <property type="entry name" value="EAL domain"/>
    <property type="match status" value="1"/>
</dbReference>
<evidence type="ECO:0000256" key="1">
    <source>
        <dbReference type="ARBA" id="ARBA00004651"/>
    </source>
</evidence>
<evidence type="ECO:0000256" key="5">
    <source>
        <dbReference type="ARBA" id="ARBA00022692"/>
    </source>
</evidence>
<protein>
    <recommendedName>
        <fullName evidence="2">cyclic-guanylate-specific phosphodiesterase</fullName>
        <ecNumber evidence="2">3.1.4.52</ecNumber>
    </recommendedName>
</protein>
<evidence type="ECO:0000256" key="3">
    <source>
        <dbReference type="ARBA" id="ARBA00022475"/>
    </source>
</evidence>
<feature type="domain" description="EAL" evidence="11">
    <location>
        <begin position="268"/>
        <end position="516"/>
    </location>
</feature>
<dbReference type="EC" id="3.1.4.52" evidence="2"/>
<dbReference type="GO" id="GO:0005886">
    <property type="term" value="C:plasma membrane"/>
    <property type="evidence" value="ECO:0007669"/>
    <property type="project" value="UniProtKB-SubCell"/>
</dbReference>
<sequence>MTTRHLVSLVTGVLIFSVLIPISLSVWLAHRQAEDKFVQDLNRYSSRVLIRTNKVVDQAKEALTRLQSFNGQSCSYQHLLEMRRISFSFRYVQEVMYVNNRQPVCSSLEQASKATAFPLPMRTTHDGYDAWLTQQNDLGIQRYMTVLGLGNYLVLLDPESLIDVIPFGAWPIEAALVGFDSNIVFSSSSPLPQHIWQQLQKQNFAPLQYRGSMYVVKSVPDLRIAVVAWASLEPLKESWHQQLLFWFPFGVLVSLVAAAFVMRLLRRLQSPRNRLLDAIHAREFVIHYQPIVALDSGKITGAEALSRWPQPDGSLLSPNIFIPLAEQTGLTSKLTRLVIEKVFEDMGEWLRHHPHQHISINLSPADLFCSELPQVLSRLLNHWQIQPQQIALELTERGFADPKVSAPLIASLRRSGHPIYIDDFGTGYSSLSYLQDLDVDTLKIDKSFVDALEYKNVTPHIIEMAKSLHIAMVAEGIETEGQLEWLRRHGVQYGQGWLYSKALPKGEFIVWAENNLDLGE</sequence>
<dbReference type="SUPFAM" id="SSF141868">
    <property type="entry name" value="EAL domain-like"/>
    <property type="match status" value="1"/>
</dbReference>
<evidence type="ECO:0000256" key="8">
    <source>
        <dbReference type="ARBA" id="ARBA00023136"/>
    </source>
</evidence>
<dbReference type="Pfam" id="PF00563">
    <property type="entry name" value="EAL"/>
    <property type="match status" value="1"/>
</dbReference>